<keyword evidence="3" id="KW-1185">Reference proteome</keyword>
<evidence type="ECO:0000259" key="1">
    <source>
        <dbReference type="Pfam" id="PF07238"/>
    </source>
</evidence>
<dbReference type="SUPFAM" id="SSF141371">
    <property type="entry name" value="PilZ domain-like"/>
    <property type="match status" value="1"/>
</dbReference>
<evidence type="ECO:0000313" key="2">
    <source>
        <dbReference type="EMBL" id="MBT0664966.1"/>
    </source>
</evidence>
<evidence type="ECO:0000313" key="3">
    <source>
        <dbReference type="Proteomes" id="UP000811899"/>
    </source>
</evidence>
<gene>
    <name evidence="2" type="ORF">KI809_11720</name>
</gene>
<protein>
    <submittedName>
        <fullName evidence="2">PilZ domain-containing protein</fullName>
    </submittedName>
</protein>
<dbReference type="AlphaFoldDB" id="A0AAW4L1W3"/>
<dbReference type="EMBL" id="JAHCVJ010000004">
    <property type="protein sequence ID" value="MBT0664966.1"/>
    <property type="molecule type" value="Genomic_DNA"/>
</dbReference>
<sequence length="134" mass="14921">MKEDRKHPRIDCEEYCMLNMSGWYYPATVKNVSLEGALVTSSKLLTSLNAGDTCTILVGEGSYSYCECSCKVVRVEGHDVALKIFHGSSENPFTDILAKFSNTSKKKRRLDNVGKEIDIQSEGTLSSSSLRLRM</sequence>
<dbReference type="InterPro" id="IPR009875">
    <property type="entry name" value="PilZ_domain"/>
</dbReference>
<dbReference type="Pfam" id="PF07238">
    <property type="entry name" value="PilZ"/>
    <property type="match status" value="1"/>
</dbReference>
<comment type="caution">
    <text evidence="2">The sequence shown here is derived from an EMBL/GenBank/DDBJ whole genome shotgun (WGS) entry which is preliminary data.</text>
</comment>
<dbReference type="Proteomes" id="UP000811899">
    <property type="component" value="Unassembled WGS sequence"/>
</dbReference>
<dbReference type="GO" id="GO:0035438">
    <property type="term" value="F:cyclic-di-GMP binding"/>
    <property type="evidence" value="ECO:0007669"/>
    <property type="project" value="InterPro"/>
</dbReference>
<feature type="domain" description="PilZ" evidence="1">
    <location>
        <begin position="4"/>
        <end position="88"/>
    </location>
</feature>
<proteinExistence type="predicted"/>
<accession>A0AAW4L1W3</accession>
<dbReference type="RefSeq" id="WP_214171738.1">
    <property type="nucleotide sequence ID" value="NZ_JAHCVJ010000004.1"/>
</dbReference>
<dbReference type="Gene3D" id="2.40.10.220">
    <property type="entry name" value="predicted glycosyltransferase like domains"/>
    <property type="match status" value="1"/>
</dbReference>
<reference evidence="2 3" key="1">
    <citation type="submission" date="2021-05" db="EMBL/GenBank/DDBJ databases">
        <title>The draft genome of Geobacter pelophilus DSM 12255.</title>
        <authorList>
            <person name="Xu Z."/>
            <person name="Masuda Y."/>
            <person name="Itoh H."/>
            <person name="Senoo K."/>
        </authorList>
    </citation>
    <scope>NUCLEOTIDE SEQUENCE [LARGE SCALE GENOMIC DNA]</scope>
    <source>
        <strain evidence="2 3">DSM 12255</strain>
    </source>
</reference>
<organism evidence="2 3">
    <name type="scientific">Geoanaerobacter pelophilus</name>
    <dbReference type="NCBI Taxonomy" id="60036"/>
    <lineage>
        <taxon>Bacteria</taxon>
        <taxon>Pseudomonadati</taxon>
        <taxon>Thermodesulfobacteriota</taxon>
        <taxon>Desulfuromonadia</taxon>
        <taxon>Geobacterales</taxon>
        <taxon>Geobacteraceae</taxon>
        <taxon>Geoanaerobacter</taxon>
    </lineage>
</organism>
<name>A0AAW4L1W3_9BACT</name>